<proteinExistence type="predicted"/>
<feature type="region of interest" description="Disordered" evidence="1">
    <location>
        <begin position="1"/>
        <end position="33"/>
    </location>
</feature>
<dbReference type="EMBL" id="PGOL01002580">
    <property type="protein sequence ID" value="PKI46778.1"/>
    <property type="molecule type" value="Genomic_DNA"/>
</dbReference>
<reference evidence="2 3" key="1">
    <citation type="submission" date="2017-11" db="EMBL/GenBank/DDBJ databases">
        <title>De-novo sequencing of pomegranate (Punica granatum L.) genome.</title>
        <authorList>
            <person name="Akparov Z."/>
            <person name="Amiraslanov A."/>
            <person name="Hajiyeva S."/>
            <person name="Abbasov M."/>
            <person name="Kaur K."/>
            <person name="Hamwieh A."/>
            <person name="Solovyev V."/>
            <person name="Salamov A."/>
            <person name="Braich B."/>
            <person name="Kosarev P."/>
            <person name="Mahmoud A."/>
            <person name="Hajiyev E."/>
            <person name="Babayeva S."/>
            <person name="Izzatullayeva V."/>
            <person name="Mammadov A."/>
            <person name="Mammadov A."/>
            <person name="Sharifova S."/>
            <person name="Ojaghi J."/>
            <person name="Eynullazada K."/>
            <person name="Bayramov B."/>
            <person name="Abdulazimova A."/>
            <person name="Shahmuradov I."/>
        </authorList>
    </citation>
    <scope>NUCLEOTIDE SEQUENCE [LARGE SCALE GENOMIC DNA]</scope>
    <source>
        <strain evidence="3">cv. AG2017</strain>
        <tissue evidence="2">Leaf</tissue>
    </source>
</reference>
<dbReference type="AlphaFoldDB" id="A0A2I0IS02"/>
<sequence>MTNDTSGRVSGTSLVSRDTPNLSRTPFRTGLPGPNPLTRFLTTLTLRREEVVTIRGPIHRAQPPFHSFSLTGFFVFISNFLSLFRVHPGFGTFGTTHGRLDPSLRSPTSLISHRAVAGASVPTHFLRSCRGCPSLGSFTRNLQTESWDSHGRFPDSFPRASRLGNIPLRLREVKIPNVHCYEVLNVIYDRNA</sequence>
<organism evidence="2 3">
    <name type="scientific">Punica granatum</name>
    <name type="common">Pomegranate</name>
    <dbReference type="NCBI Taxonomy" id="22663"/>
    <lineage>
        <taxon>Eukaryota</taxon>
        <taxon>Viridiplantae</taxon>
        <taxon>Streptophyta</taxon>
        <taxon>Embryophyta</taxon>
        <taxon>Tracheophyta</taxon>
        <taxon>Spermatophyta</taxon>
        <taxon>Magnoliopsida</taxon>
        <taxon>eudicotyledons</taxon>
        <taxon>Gunneridae</taxon>
        <taxon>Pentapetalae</taxon>
        <taxon>rosids</taxon>
        <taxon>malvids</taxon>
        <taxon>Myrtales</taxon>
        <taxon>Lythraceae</taxon>
        <taxon>Punica</taxon>
    </lineage>
</organism>
<evidence type="ECO:0000313" key="3">
    <source>
        <dbReference type="Proteomes" id="UP000233551"/>
    </source>
</evidence>
<evidence type="ECO:0000256" key="1">
    <source>
        <dbReference type="SAM" id="MobiDB-lite"/>
    </source>
</evidence>
<protein>
    <submittedName>
        <fullName evidence="2">Uncharacterized protein</fullName>
    </submittedName>
</protein>
<dbReference type="Proteomes" id="UP000233551">
    <property type="component" value="Unassembled WGS sequence"/>
</dbReference>
<feature type="compositionally biased region" description="Polar residues" evidence="1">
    <location>
        <begin position="1"/>
        <end position="26"/>
    </location>
</feature>
<gene>
    <name evidence="2" type="ORF">CRG98_032828</name>
</gene>
<name>A0A2I0IS02_PUNGR</name>
<accession>A0A2I0IS02</accession>
<evidence type="ECO:0000313" key="2">
    <source>
        <dbReference type="EMBL" id="PKI46778.1"/>
    </source>
</evidence>
<comment type="caution">
    <text evidence="2">The sequence shown here is derived from an EMBL/GenBank/DDBJ whole genome shotgun (WGS) entry which is preliminary data.</text>
</comment>
<keyword evidence="3" id="KW-1185">Reference proteome</keyword>